<dbReference type="Pfam" id="PF06992">
    <property type="entry name" value="Phage_lambda_P"/>
    <property type="match status" value="1"/>
</dbReference>
<evidence type="ECO:0000313" key="1">
    <source>
        <dbReference type="EMBL" id="VYU56807.1"/>
    </source>
</evidence>
<dbReference type="GO" id="GO:0006270">
    <property type="term" value="P:DNA replication initiation"/>
    <property type="evidence" value="ECO:0007669"/>
    <property type="project" value="InterPro"/>
</dbReference>
<reference evidence="1" key="1">
    <citation type="submission" date="2019-11" db="EMBL/GenBank/DDBJ databases">
        <authorList>
            <person name="Feng L."/>
        </authorList>
    </citation>
    <scope>NUCLEOTIDE SEQUENCE</scope>
    <source>
        <strain evidence="1">EMassiliensisLFYP7</strain>
    </source>
</reference>
<gene>
    <name evidence="1" type="ORF">EMLFYP7_02878</name>
</gene>
<accession>A0A6N3FWM2</accession>
<dbReference type="AlphaFoldDB" id="A0A6N3FWM2"/>
<sequence length="248" mass="28395">MKNLSEQLHNFDRENFRRVAHGLPEVQDAREPARQAQQVAEIFNGLFAELRAAFPAAIANFRNQDEYNEFRRQWLLAFRENGITTMAQVAAGMRIARQQERPFLPSPGQFVAWCRAGESAAVGLPDQNELVALVYQYCRTRGSYPDAESYPWPGKDEHGQHTIKSRACYWMVTNLSQKMRQQGLTDRELNRQAGEELTKMVKRVRSGEVLPEPVVRLPVMGKKPLSREESMSRVQEIRAKFGFKGGRA</sequence>
<name>A0A6N3FWM2_9ENTR</name>
<protein>
    <submittedName>
        <fullName evidence="1">Replication protein P</fullName>
    </submittedName>
</protein>
<proteinExistence type="predicted"/>
<organism evidence="1">
    <name type="scientific">Phytobacter massiliensis</name>
    <dbReference type="NCBI Taxonomy" id="1485952"/>
    <lineage>
        <taxon>Bacteria</taxon>
        <taxon>Pseudomonadati</taxon>
        <taxon>Pseudomonadota</taxon>
        <taxon>Gammaproteobacteria</taxon>
        <taxon>Enterobacterales</taxon>
        <taxon>Enterobacteriaceae</taxon>
        <taxon>Phytobacter</taxon>
    </lineage>
</organism>
<dbReference type="InterPro" id="IPR009731">
    <property type="entry name" value="P-like"/>
</dbReference>
<dbReference type="RefSeq" id="WP_156566549.1">
    <property type="nucleotide sequence ID" value="NZ_CACRTZ010000033.1"/>
</dbReference>
<dbReference type="EMBL" id="CACRTZ010000033">
    <property type="protein sequence ID" value="VYU56807.1"/>
    <property type="molecule type" value="Genomic_DNA"/>
</dbReference>